<evidence type="ECO:0008006" key="4">
    <source>
        <dbReference type="Google" id="ProtNLM"/>
    </source>
</evidence>
<keyword evidence="1" id="KW-1133">Transmembrane helix</keyword>
<evidence type="ECO:0000313" key="2">
    <source>
        <dbReference type="EMBL" id="UUX35389.1"/>
    </source>
</evidence>
<feature type="transmembrane region" description="Helical" evidence="1">
    <location>
        <begin position="54"/>
        <end position="80"/>
    </location>
</feature>
<reference evidence="2 3" key="1">
    <citation type="submission" date="2022-08" db="EMBL/GenBank/DDBJ databases">
        <title>Aerococcaceae sp. nov isolated from spoiled eye mask.</title>
        <authorList>
            <person name="Zhou G."/>
            <person name="Xie X.-B."/>
            <person name="Shi Q.-S."/>
            <person name="Wang Y.-S."/>
            <person name="Wen X."/>
            <person name="Peng H."/>
            <person name="Yang X.-J."/>
            <person name="Tao H.-B."/>
            <person name="Huang X.-M."/>
        </authorList>
    </citation>
    <scope>NUCLEOTIDE SEQUENCE [LARGE SCALE GENOMIC DNA]</scope>
    <source>
        <strain evidence="3">DM20194951</strain>
    </source>
</reference>
<sequence>MTRTLERNILRFGAVWNLVNGLITIIGFGSQIRVDGIQGLSDATMANKDLVGSLIDSVFMVVMAYGLLQIAIGVLNFVVVRNMRDNKIQKGFIIWLAILMILSLITMDIIGTLIYVVLFVLYLSRNKAIRLQKQLQYQNQI</sequence>
<dbReference type="Proteomes" id="UP001315967">
    <property type="component" value="Chromosome"/>
</dbReference>
<keyword evidence="1" id="KW-0812">Transmembrane</keyword>
<name>A0ABY5P9Q0_9LACT</name>
<accession>A0ABY5P9Q0</accession>
<feature type="transmembrane region" description="Helical" evidence="1">
    <location>
        <begin position="92"/>
        <end position="123"/>
    </location>
</feature>
<evidence type="ECO:0000313" key="3">
    <source>
        <dbReference type="Proteomes" id="UP001315967"/>
    </source>
</evidence>
<dbReference type="RefSeq" id="WP_313794877.1">
    <property type="nucleotide sequence ID" value="NZ_CP102453.1"/>
</dbReference>
<dbReference type="EMBL" id="CP102453">
    <property type="protein sequence ID" value="UUX35389.1"/>
    <property type="molecule type" value="Genomic_DNA"/>
</dbReference>
<gene>
    <name evidence="2" type="ORF">NRE15_07015</name>
</gene>
<organism evidence="2 3">
    <name type="scientific">Fundicoccus culcitae</name>
    <dbReference type="NCBI Taxonomy" id="2969821"/>
    <lineage>
        <taxon>Bacteria</taxon>
        <taxon>Bacillati</taxon>
        <taxon>Bacillota</taxon>
        <taxon>Bacilli</taxon>
        <taxon>Lactobacillales</taxon>
        <taxon>Aerococcaceae</taxon>
        <taxon>Fundicoccus</taxon>
    </lineage>
</organism>
<proteinExistence type="predicted"/>
<protein>
    <recommendedName>
        <fullName evidence="4">DUF4064 domain-containing protein</fullName>
    </recommendedName>
</protein>
<keyword evidence="3" id="KW-1185">Reference proteome</keyword>
<evidence type="ECO:0000256" key="1">
    <source>
        <dbReference type="SAM" id="Phobius"/>
    </source>
</evidence>
<keyword evidence="1" id="KW-0472">Membrane</keyword>
<feature type="transmembrane region" description="Helical" evidence="1">
    <location>
        <begin position="12"/>
        <end position="34"/>
    </location>
</feature>